<proteinExistence type="predicted"/>
<dbReference type="SUPFAM" id="SSF50475">
    <property type="entry name" value="FMN-binding split barrel"/>
    <property type="match status" value="1"/>
</dbReference>
<dbReference type="GO" id="GO:0042602">
    <property type="term" value="F:riboflavin reductase (NADPH) activity"/>
    <property type="evidence" value="ECO:0007669"/>
    <property type="project" value="TreeGrafter"/>
</dbReference>
<dbReference type="Pfam" id="PF01613">
    <property type="entry name" value="Flavin_Reduct"/>
    <property type="match status" value="1"/>
</dbReference>
<dbReference type="GO" id="GO:0006208">
    <property type="term" value="P:pyrimidine nucleobase catabolic process"/>
    <property type="evidence" value="ECO:0007669"/>
    <property type="project" value="TreeGrafter"/>
</dbReference>
<keyword evidence="4" id="KW-1185">Reference proteome</keyword>
<evidence type="ECO:0000313" key="3">
    <source>
        <dbReference type="EMBL" id="NIH52752.1"/>
    </source>
</evidence>
<sequence>MTTHAEIDLSSEQALNAFRNAFQRHSAGVAIITLNNVDGSPVGFTATSLASLSARPPMLTFNTATTASSWPGLRDTDHVAIHMLGVRNHKLATIMAGPAPQRFVGDHWHRGEFNLPVLDDVTAVLVAKIVARNEINQAASIVAEVIDGFQGNDDDGLLYRERRYLAPRPLDGQD</sequence>
<evidence type="ECO:0000313" key="4">
    <source>
        <dbReference type="Proteomes" id="UP000541033"/>
    </source>
</evidence>
<gene>
    <name evidence="3" type="ORF">FHX76_000620</name>
</gene>
<dbReference type="InterPro" id="IPR002563">
    <property type="entry name" value="Flavin_Rdtase-like_dom"/>
</dbReference>
<comment type="caution">
    <text evidence="3">The sequence shown here is derived from an EMBL/GenBank/DDBJ whole genome shotgun (WGS) entry which is preliminary data.</text>
</comment>
<dbReference type="EMBL" id="JAAMOX010000001">
    <property type="protein sequence ID" value="NIH52752.1"/>
    <property type="molecule type" value="Genomic_DNA"/>
</dbReference>
<reference evidence="3 4" key="1">
    <citation type="submission" date="2020-02" db="EMBL/GenBank/DDBJ databases">
        <title>Sequencing the genomes of 1000 actinobacteria strains.</title>
        <authorList>
            <person name="Klenk H.-P."/>
        </authorList>
    </citation>
    <scope>NUCLEOTIDE SEQUENCE [LARGE SCALE GENOMIC DNA]</scope>
    <source>
        <strain evidence="3 4">DSM 27960</strain>
    </source>
</reference>
<accession>A0A7X5QZI2</accession>
<dbReference type="InterPro" id="IPR012349">
    <property type="entry name" value="Split_barrel_FMN-bd"/>
</dbReference>
<dbReference type="PANTHER" id="PTHR30466:SF1">
    <property type="entry name" value="FMN REDUCTASE (NADH) RUTF"/>
    <property type="match status" value="1"/>
</dbReference>
<dbReference type="AlphaFoldDB" id="A0A7X5QZI2"/>
<dbReference type="InterPro" id="IPR050268">
    <property type="entry name" value="NADH-dep_flavin_reductase"/>
</dbReference>
<protein>
    <submittedName>
        <fullName evidence="3">Flavin reductase (DIM6/NTAB) family NADH-FMN oxidoreductase RutF</fullName>
    </submittedName>
</protein>
<name>A0A7X5QZI2_9MICO</name>
<dbReference type="Gene3D" id="2.30.110.10">
    <property type="entry name" value="Electron Transport, Fmn-binding Protein, Chain A"/>
    <property type="match status" value="1"/>
</dbReference>
<evidence type="ECO:0000259" key="2">
    <source>
        <dbReference type="SMART" id="SM00903"/>
    </source>
</evidence>
<dbReference type="SMART" id="SM00903">
    <property type="entry name" value="Flavin_Reduct"/>
    <property type="match status" value="1"/>
</dbReference>
<evidence type="ECO:0000256" key="1">
    <source>
        <dbReference type="ARBA" id="ARBA00023002"/>
    </source>
</evidence>
<dbReference type="GO" id="GO:0010181">
    <property type="term" value="F:FMN binding"/>
    <property type="evidence" value="ECO:0007669"/>
    <property type="project" value="InterPro"/>
</dbReference>
<dbReference type="PANTHER" id="PTHR30466">
    <property type="entry name" value="FLAVIN REDUCTASE"/>
    <property type="match status" value="1"/>
</dbReference>
<dbReference type="Proteomes" id="UP000541033">
    <property type="component" value="Unassembled WGS sequence"/>
</dbReference>
<dbReference type="RefSeq" id="WP_167147761.1">
    <property type="nucleotide sequence ID" value="NZ_JAAMOX010000001.1"/>
</dbReference>
<keyword evidence="1" id="KW-0560">Oxidoreductase</keyword>
<feature type="domain" description="Flavin reductase like" evidence="2">
    <location>
        <begin position="22"/>
        <end position="166"/>
    </location>
</feature>
<organism evidence="3 4">
    <name type="scientific">Lysinibacter cavernae</name>
    <dbReference type="NCBI Taxonomy" id="1640652"/>
    <lineage>
        <taxon>Bacteria</taxon>
        <taxon>Bacillati</taxon>
        <taxon>Actinomycetota</taxon>
        <taxon>Actinomycetes</taxon>
        <taxon>Micrococcales</taxon>
        <taxon>Microbacteriaceae</taxon>
        <taxon>Lysinibacter</taxon>
    </lineage>
</organism>